<dbReference type="STRING" id="244447.ENSCSEP00000005564"/>
<keyword evidence="3" id="KW-1185">Reference proteome</keyword>
<dbReference type="InParanoid" id="A0A3P8UUR5"/>
<proteinExistence type="predicted"/>
<feature type="region of interest" description="Disordered" evidence="1">
    <location>
        <begin position="50"/>
        <end position="104"/>
    </location>
</feature>
<dbReference type="GeneTree" id="ENSGT00940000181823"/>
<reference evidence="2" key="2">
    <citation type="submission" date="2025-08" db="UniProtKB">
        <authorList>
            <consortium name="Ensembl"/>
        </authorList>
    </citation>
    <scope>IDENTIFICATION</scope>
</reference>
<evidence type="ECO:0000256" key="1">
    <source>
        <dbReference type="SAM" id="MobiDB-lite"/>
    </source>
</evidence>
<evidence type="ECO:0000313" key="2">
    <source>
        <dbReference type="Ensembl" id="ENSCSEP00000005564.1"/>
    </source>
</evidence>
<dbReference type="PANTHER" id="PTHR21590:SF4">
    <property type="entry name" value="UPF0606 PROTEIN KIAA1549"/>
    <property type="match status" value="1"/>
</dbReference>
<name>A0A3P8UUR5_CYNSE</name>
<reference evidence="2 3" key="1">
    <citation type="journal article" date="2014" name="Nat. Genet.">
        <title>Whole-genome sequence of a flatfish provides insights into ZW sex chromosome evolution and adaptation to a benthic lifestyle.</title>
        <authorList>
            <person name="Chen S."/>
            <person name="Zhang G."/>
            <person name="Shao C."/>
            <person name="Huang Q."/>
            <person name="Liu G."/>
            <person name="Zhang P."/>
            <person name="Song W."/>
            <person name="An N."/>
            <person name="Chalopin D."/>
            <person name="Volff J.N."/>
            <person name="Hong Y."/>
            <person name="Li Q."/>
            <person name="Sha Z."/>
            <person name="Zhou H."/>
            <person name="Xie M."/>
            <person name="Yu Q."/>
            <person name="Liu Y."/>
            <person name="Xiang H."/>
            <person name="Wang N."/>
            <person name="Wu K."/>
            <person name="Yang C."/>
            <person name="Zhou Q."/>
            <person name="Liao X."/>
            <person name="Yang L."/>
            <person name="Hu Q."/>
            <person name="Zhang J."/>
            <person name="Meng L."/>
            <person name="Jin L."/>
            <person name="Tian Y."/>
            <person name="Lian J."/>
            <person name="Yang J."/>
            <person name="Miao G."/>
            <person name="Liu S."/>
            <person name="Liang Z."/>
            <person name="Yan F."/>
            <person name="Li Y."/>
            <person name="Sun B."/>
            <person name="Zhang H."/>
            <person name="Zhang J."/>
            <person name="Zhu Y."/>
            <person name="Du M."/>
            <person name="Zhao Y."/>
            <person name="Schartl M."/>
            <person name="Tang Q."/>
            <person name="Wang J."/>
        </authorList>
    </citation>
    <scope>NUCLEOTIDE SEQUENCE</scope>
</reference>
<feature type="compositionally biased region" description="Low complexity" evidence="1">
    <location>
        <begin position="89"/>
        <end position="99"/>
    </location>
</feature>
<sequence length="229" mass="24961">MVETSTRQNLKDRPLRLADRAAAGEGQEYSFSISCKVIGTFFYTLTSTRRLSPSDGDSLGSDQSSGRESAEENQLQEPLYSNRGQYEDPPSSSRPRPVGGSTGAQLHHLTQVGLSSQIRAYPGVERVYVIISGGRSVLCITKYGGSLKKMYQSTFVLSFPEFSSSSVFQMPSSSLRDSSAPPLLLTSPTPEYLPEDASPSAHTSASLIKAIREELRRLAQKQAAVTTYH</sequence>
<dbReference type="Ensembl" id="ENSCSET00000005625.1">
    <property type="protein sequence ID" value="ENSCSEP00000005564.1"/>
    <property type="gene ID" value="ENSCSEG00000003598.1"/>
</dbReference>
<protein>
    <submittedName>
        <fullName evidence="2">Uncharacterized protein</fullName>
    </submittedName>
</protein>
<organism evidence="2 3">
    <name type="scientific">Cynoglossus semilaevis</name>
    <name type="common">Tongue sole</name>
    <dbReference type="NCBI Taxonomy" id="244447"/>
    <lineage>
        <taxon>Eukaryota</taxon>
        <taxon>Metazoa</taxon>
        <taxon>Chordata</taxon>
        <taxon>Craniata</taxon>
        <taxon>Vertebrata</taxon>
        <taxon>Euteleostomi</taxon>
        <taxon>Actinopterygii</taxon>
        <taxon>Neopterygii</taxon>
        <taxon>Teleostei</taxon>
        <taxon>Neoteleostei</taxon>
        <taxon>Acanthomorphata</taxon>
        <taxon>Carangaria</taxon>
        <taxon>Pleuronectiformes</taxon>
        <taxon>Pleuronectoidei</taxon>
        <taxon>Cynoglossidae</taxon>
        <taxon>Cynoglossinae</taxon>
        <taxon>Cynoglossus</taxon>
    </lineage>
</organism>
<reference evidence="2" key="3">
    <citation type="submission" date="2025-09" db="UniProtKB">
        <authorList>
            <consortium name="Ensembl"/>
        </authorList>
    </citation>
    <scope>IDENTIFICATION</scope>
</reference>
<accession>A0A3P8UUR5</accession>
<evidence type="ECO:0000313" key="3">
    <source>
        <dbReference type="Proteomes" id="UP000265120"/>
    </source>
</evidence>
<feature type="compositionally biased region" description="Low complexity" evidence="1">
    <location>
        <begin position="53"/>
        <end position="66"/>
    </location>
</feature>
<dbReference type="AlphaFoldDB" id="A0A3P8UUR5"/>
<dbReference type="Proteomes" id="UP000265120">
    <property type="component" value="Chromosome 8"/>
</dbReference>
<dbReference type="OMA" id="SWNQQHT"/>
<dbReference type="PANTHER" id="PTHR21590">
    <property type="entry name" value="SEA DOMAIN-CONTAINING PROTEIN"/>
    <property type="match status" value="1"/>
</dbReference>